<name>A0AAV7TA95_PLEWA</name>
<gene>
    <name evidence="2" type="ORF">NDU88_005248</name>
</gene>
<feature type="region of interest" description="Disordered" evidence="1">
    <location>
        <begin position="1"/>
        <end position="73"/>
    </location>
</feature>
<dbReference type="EMBL" id="JANPWB010000007">
    <property type="protein sequence ID" value="KAJ1173412.1"/>
    <property type="molecule type" value="Genomic_DNA"/>
</dbReference>
<keyword evidence="3" id="KW-1185">Reference proteome</keyword>
<proteinExistence type="predicted"/>
<reference evidence="2" key="1">
    <citation type="journal article" date="2022" name="bioRxiv">
        <title>Sequencing and chromosome-scale assembly of the giantPleurodeles waltlgenome.</title>
        <authorList>
            <person name="Brown T."/>
            <person name="Elewa A."/>
            <person name="Iarovenko S."/>
            <person name="Subramanian E."/>
            <person name="Araus A.J."/>
            <person name="Petzold A."/>
            <person name="Susuki M."/>
            <person name="Suzuki K.-i.T."/>
            <person name="Hayashi T."/>
            <person name="Toyoda A."/>
            <person name="Oliveira C."/>
            <person name="Osipova E."/>
            <person name="Leigh N.D."/>
            <person name="Simon A."/>
            <person name="Yun M.H."/>
        </authorList>
    </citation>
    <scope>NUCLEOTIDE SEQUENCE</scope>
    <source>
        <strain evidence="2">20211129_DDA</strain>
        <tissue evidence="2">Liver</tissue>
    </source>
</reference>
<comment type="caution">
    <text evidence="2">The sequence shown here is derived from an EMBL/GenBank/DDBJ whole genome shotgun (WGS) entry which is preliminary data.</text>
</comment>
<protein>
    <submittedName>
        <fullName evidence="2">Uncharacterized protein</fullName>
    </submittedName>
</protein>
<feature type="compositionally biased region" description="Basic and acidic residues" evidence="1">
    <location>
        <begin position="44"/>
        <end position="55"/>
    </location>
</feature>
<evidence type="ECO:0000313" key="2">
    <source>
        <dbReference type="EMBL" id="KAJ1173412.1"/>
    </source>
</evidence>
<organism evidence="2 3">
    <name type="scientific">Pleurodeles waltl</name>
    <name type="common">Iberian ribbed newt</name>
    <dbReference type="NCBI Taxonomy" id="8319"/>
    <lineage>
        <taxon>Eukaryota</taxon>
        <taxon>Metazoa</taxon>
        <taxon>Chordata</taxon>
        <taxon>Craniata</taxon>
        <taxon>Vertebrata</taxon>
        <taxon>Euteleostomi</taxon>
        <taxon>Amphibia</taxon>
        <taxon>Batrachia</taxon>
        <taxon>Caudata</taxon>
        <taxon>Salamandroidea</taxon>
        <taxon>Salamandridae</taxon>
        <taxon>Pleurodelinae</taxon>
        <taxon>Pleurodeles</taxon>
    </lineage>
</organism>
<dbReference type="Proteomes" id="UP001066276">
    <property type="component" value="Chromosome 4_1"/>
</dbReference>
<accession>A0AAV7TA95</accession>
<sequence length="73" mass="8095">MCENEIGAPLFLEWATGDTEAKGSGPSPEKMLCQKWDPTPCYGMHRDRPKEKRDTTGATSKQGDDPPSEPEEK</sequence>
<evidence type="ECO:0000313" key="3">
    <source>
        <dbReference type="Proteomes" id="UP001066276"/>
    </source>
</evidence>
<dbReference type="AlphaFoldDB" id="A0AAV7TA95"/>
<evidence type="ECO:0000256" key="1">
    <source>
        <dbReference type="SAM" id="MobiDB-lite"/>
    </source>
</evidence>